<dbReference type="GO" id="GO:0043005">
    <property type="term" value="C:neuron projection"/>
    <property type="evidence" value="ECO:0007669"/>
    <property type="project" value="TreeGrafter"/>
</dbReference>
<comment type="caution">
    <text evidence="4">Lacks conserved residue(s) required for the propagation of feature annotation.</text>
</comment>
<feature type="chain" id="PRO_5034306374" evidence="5">
    <location>
        <begin position="28"/>
        <end position="219"/>
    </location>
</feature>
<dbReference type="Gene3D" id="3.40.50.200">
    <property type="entry name" value="Peptidase S8/S53 domain"/>
    <property type="match status" value="1"/>
</dbReference>
<proteinExistence type="inferred from homology"/>
<dbReference type="Gene3D" id="3.30.70.850">
    <property type="entry name" value="Peptidase S8, pro-domain"/>
    <property type="match status" value="1"/>
</dbReference>
<feature type="signal peptide" evidence="5">
    <location>
        <begin position="1"/>
        <end position="27"/>
    </location>
</feature>
<dbReference type="PROSITE" id="PS51892">
    <property type="entry name" value="SUBTILASE"/>
    <property type="match status" value="1"/>
</dbReference>
<dbReference type="PROSITE" id="PS00136">
    <property type="entry name" value="SUBTILASE_ASP"/>
    <property type="match status" value="1"/>
</dbReference>
<name>A0A8C5RPU4_LATLA</name>
<dbReference type="InterPro" id="IPR023827">
    <property type="entry name" value="Peptidase_S8_Asp-AS"/>
</dbReference>
<dbReference type="GO" id="GO:0004252">
    <property type="term" value="F:serine-type endopeptidase activity"/>
    <property type="evidence" value="ECO:0007669"/>
    <property type="project" value="InterPro"/>
</dbReference>
<evidence type="ECO:0000256" key="3">
    <source>
        <dbReference type="ARBA" id="ARBA00022825"/>
    </source>
</evidence>
<dbReference type="GO" id="GO:0016020">
    <property type="term" value="C:membrane"/>
    <property type="evidence" value="ECO:0007669"/>
    <property type="project" value="TreeGrafter"/>
</dbReference>
<keyword evidence="2" id="KW-0378">Hydrolase</keyword>
<dbReference type="Pfam" id="PF16470">
    <property type="entry name" value="S8_pro-domain"/>
    <property type="match status" value="1"/>
</dbReference>
<dbReference type="SUPFAM" id="SSF54897">
    <property type="entry name" value="Protease propeptides/inhibitors"/>
    <property type="match status" value="1"/>
</dbReference>
<evidence type="ECO:0000313" key="8">
    <source>
        <dbReference type="Ensembl" id="ENSLLTP00000005798.1"/>
    </source>
</evidence>
<dbReference type="GO" id="GO:0005615">
    <property type="term" value="C:extracellular space"/>
    <property type="evidence" value="ECO:0007669"/>
    <property type="project" value="TreeGrafter"/>
</dbReference>
<evidence type="ECO:0000256" key="1">
    <source>
        <dbReference type="ARBA" id="ARBA00022670"/>
    </source>
</evidence>
<dbReference type="AlphaFoldDB" id="A0A8C5RPU4"/>
<keyword evidence="3" id="KW-0720">Serine protease</keyword>
<dbReference type="PANTHER" id="PTHR42884:SF14">
    <property type="entry name" value="NEUROENDOCRINE CONVERTASE 1"/>
    <property type="match status" value="1"/>
</dbReference>
<evidence type="ECO:0000256" key="5">
    <source>
        <dbReference type="SAM" id="SignalP"/>
    </source>
</evidence>
<organism evidence="8 9">
    <name type="scientific">Laticauda laticaudata</name>
    <name type="common">Blue-ringed sea krait</name>
    <name type="synonym">Blue-lipped sea krait</name>
    <dbReference type="NCBI Taxonomy" id="8630"/>
    <lineage>
        <taxon>Eukaryota</taxon>
        <taxon>Metazoa</taxon>
        <taxon>Chordata</taxon>
        <taxon>Craniata</taxon>
        <taxon>Vertebrata</taxon>
        <taxon>Euteleostomi</taxon>
        <taxon>Lepidosauria</taxon>
        <taxon>Squamata</taxon>
        <taxon>Bifurcata</taxon>
        <taxon>Unidentata</taxon>
        <taxon>Episquamata</taxon>
        <taxon>Toxicofera</taxon>
        <taxon>Serpentes</taxon>
        <taxon>Colubroidea</taxon>
        <taxon>Elapidae</taxon>
        <taxon>Laticaudinae</taxon>
        <taxon>Laticauda</taxon>
    </lineage>
</organism>
<dbReference type="GeneTree" id="ENSGT00940000157385"/>
<sequence length="219" mass="24728">MAKRCRAGRGVIGALLCAWTVVLLAKAERQFVNEWAAEIPGGLEAARLIADELDYELLGQIGLLENHYLFRHKDHPRRSRRSASHITRQLTDDDRVSSACMLYSFSILNPILNTRINRSLRKLDLHVLPVWQKGITGKGVVITVLDDGLEWNHTDIYFNYDPDASYDFNDNDHDPFPRYDPTNENKHGTRCAGEIAMQANNLKCGVGVAYNSKVGGKKY</sequence>
<dbReference type="Pfam" id="PF00082">
    <property type="entry name" value="Peptidase_S8"/>
    <property type="match status" value="1"/>
</dbReference>
<keyword evidence="9" id="KW-1185">Reference proteome</keyword>
<feature type="domain" description="Peptidase S8 pro-domain" evidence="7">
    <location>
        <begin position="34"/>
        <end position="99"/>
    </location>
</feature>
<dbReference type="Proteomes" id="UP000694406">
    <property type="component" value="Unplaced"/>
</dbReference>
<dbReference type="SUPFAM" id="SSF52743">
    <property type="entry name" value="Subtilisin-like"/>
    <property type="match status" value="1"/>
</dbReference>
<keyword evidence="5" id="KW-0732">Signal</keyword>
<evidence type="ECO:0000256" key="2">
    <source>
        <dbReference type="ARBA" id="ARBA00022801"/>
    </source>
</evidence>
<dbReference type="PRINTS" id="PR00723">
    <property type="entry name" value="SUBTILISIN"/>
</dbReference>
<dbReference type="InterPro" id="IPR015500">
    <property type="entry name" value="Peptidase_S8_subtilisin-rel"/>
</dbReference>
<dbReference type="InterPro" id="IPR032815">
    <property type="entry name" value="S8_pro-domain"/>
</dbReference>
<dbReference type="Ensembl" id="ENSLLTT00000006036.1">
    <property type="protein sequence ID" value="ENSLLTP00000005798.1"/>
    <property type="gene ID" value="ENSLLTG00000004436.1"/>
</dbReference>
<evidence type="ECO:0000313" key="9">
    <source>
        <dbReference type="Proteomes" id="UP000694406"/>
    </source>
</evidence>
<keyword evidence="1" id="KW-0645">Protease</keyword>
<comment type="similarity">
    <text evidence="4">Belongs to the peptidase S8 family.</text>
</comment>
<protein>
    <submittedName>
        <fullName evidence="8">Uncharacterized protein</fullName>
    </submittedName>
</protein>
<feature type="domain" description="Peptidase S8/S53" evidence="6">
    <location>
        <begin position="137"/>
        <end position="216"/>
    </location>
</feature>
<reference evidence="8" key="1">
    <citation type="submission" date="2025-08" db="UniProtKB">
        <authorList>
            <consortium name="Ensembl"/>
        </authorList>
    </citation>
    <scope>IDENTIFICATION</scope>
</reference>
<dbReference type="InterPro" id="IPR038466">
    <property type="entry name" value="S8_pro-domain_sf"/>
</dbReference>
<dbReference type="InterPro" id="IPR000209">
    <property type="entry name" value="Peptidase_S8/S53_dom"/>
</dbReference>
<evidence type="ECO:0000259" key="6">
    <source>
        <dbReference type="Pfam" id="PF00082"/>
    </source>
</evidence>
<dbReference type="PROSITE" id="PS00137">
    <property type="entry name" value="SUBTILASE_HIS"/>
    <property type="match status" value="1"/>
</dbReference>
<dbReference type="InterPro" id="IPR022398">
    <property type="entry name" value="Peptidase_S8_His-AS"/>
</dbReference>
<dbReference type="InterPro" id="IPR036852">
    <property type="entry name" value="Peptidase_S8/S53_dom_sf"/>
</dbReference>
<evidence type="ECO:0000259" key="7">
    <source>
        <dbReference type="Pfam" id="PF16470"/>
    </source>
</evidence>
<evidence type="ECO:0000256" key="4">
    <source>
        <dbReference type="PROSITE-ProRule" id="PRU01240"/>
    </source>
</evidence>
<dbReference type="GO" id="GO:0016486">
    <property type="term" value="P:peptide hormone processing"/>
    <property type="evidence" value="ECO:0007669"/>
    <property type="project" value="TreeGrafter"/>
</dbReference>
<reference evidence="8" key="2">
    <citation type="submission" date="2025-09" db="UniProtKB">
        <authorList>
            <consortium name="Ensembl"/>
        </authorList>
    </citation>
    <scope>IDENTIFICATION</scope>
</reference>
<dbReference type="PANTHER" id="PTHR42884">
    <property type="entry name" value="PROPROTEIN CONVERTASE SUBTILISIN/KEXIN-RELATED"/>
    <property type="match status" value="1"/>
</dbReference>
<accession>A0A8C5RPU4</accession>